<dbReference type="Proteomes" id="UP000054805">
    <property type="component" value="Unassembled WGS sequence"/>
</dbReference>
<name>A0A0V1ITH9_TRIPS</name>
<reference evidence="1 2" key="1">
    <citation type="submission" date="2015-01" db="EMBL/GenBank/DDBJ databases">
        <title>Evolution of Trichinella species and genotypes.</title>
        <authorList>
            <person name="Korhonen P.K."/>
            <person name="Edoardo P."/>
            <person name="Giuseppe L.R."/>
            <person name="Gasser R.B."/>
        </authorList>
    </citation>
    <scope>NUCLEOTIDE SEQUENCE [LARGE SCALE GENOMIC DNA]</scope>
    <source>
        <strain evidence="1">ISS588</strain>
    </source>
</reference>
<dbReference type="AlphaFoldDB" id="A0A0V1ITH9"/>
<evidence type="ECO:0000313" key="1">
    <source>
        <dbReference type="EMBL" id="KRZ25477.1"/>
    </source>
</evidence>
<proteinExistence type="predicted"/>
<sequence>MSLLILTEASIPEVNLIRICFNILLIQIKFFILTEINSFTPTTITSKQNILVASCFEGFCCAALNCSLKVI</sequence>
<dbReference type="EMBL" id="JYDS01000101">
    <property type="protein sequence ID" value="KRZ25477.1"/>
    <property type="molecule type" value="Genomic_DNA"/>
</dbReference>
<evidence type="ECO:0000313" key="2">
    <source>
        <dbReference type="Proteomes" id="UP000054805"/>
    </source>
</evidence>
<comment type="caution">
    <text evidence="1">The sequence shown here is derived from an EMBL/GenBank/DDBJ whole genome shotgun (WGS) entry which is preliminary data.</text>
</comment>
<protein>
    <submittedName>
        <fullName evidence="1">Uncharacterized protein</fullName>
    </submittedName>
</protein>
<gene>
    <name evidence="1" type="ORF">T4B_11738</name>
</gene>
<accession>A0A0V1ITH9</accession>
<keyword evidence="2" id="KW-1185">Reference proteome</keyword>
<organism evidence="1 2">
    <name type="scientific">Trichinella pseudospiralis</name>
    <name type="common">Parasitic roundworm</name>
    <dbReference type="NCBI Taxonomy" id="6337"/>
    <lineage>
        <taxon>Eukaryota</taxon>
        <taxon>Metazoa</taxon>
        <taxon>Ecdysozoa</taxon>
        <taxon>Nematoda</taxon>
        <taxon>Enoplea</taxon>
        <taxon>Dorylaimia</taxon>
        <taxon>Trichinellida</taxon>
        <taxon>Trichinellidae</taxon>
        <taxon>Trichinella</taxon>
    </lineage>
</organism>